<dbReference type="Proteomes" id="UP000193200">
    <property type="component" value="Unassembled WGS sequence"/>
</dbReference>
<dbReference type="InParanoid" id="A0A1Y5U622"/>
<evidence type="ECO:0000256" key="4">
    <source>
        <dbReference type="ARBA" id="ARBA00023136"/>
    </source>
</evidence>
<dbReference type="Gene3D" id="1.20.120.1630">
    <property type="match status" value="1"/>
</dbReference>
<dbReference type="InterPro" id="IPR007318">
    <property type="entry name" value="Phopholipid_MeTrfase"/>
</dbReference>
<dbReference type="EMBL" id="FWFR01000009">
    <property type="protein sequence ID" value="SLN77685.1"/>
    <property type="molecule type" value="Genomic_DNA"/>
</dbReference>
<evidence type="ECO:0008006" key="8">
    <source>
        <dbReference type="Google" id="ProtNLM"/>
    </source>
</evidence>
<evidence type="ECO:0000256" key="5">
    <source>
        <dbReference type="SAM" id="Phobius"/>
    </source>
</evidence>
<protein>
    <recommendedName>
        <fullName evidence="8">Isoprenylcysteine carboxyl methyltransferase (ICMT) family protein</fullName>
    </recommendedName>
</protein>
<dbReference type="OrthoDB" id="9811969at2"/>
<keyword evidence="4 5" id="KW-0472">Membrane</keyword>
<evidence type="ECO:0000256" key="3">
    <source>
        <dbReference type="ARBA" id="ARBA00022989"/>
    </source>
</evidence>
<organism evidence="6 7">
    <name type="scientific">Oceanibacterium hippocampi</name>
    <dbReference type="NCBI Taxonomy" id="745714"/>
    <lineage>
        <taxon>Bacteria</taxon>
        <taxon>Pseudomonadati</taxon>
        <taxon>Pseudomonadota</taxon>
        <taxon>Alphaproteobacteria</taxon>
        <taxon>Sneathiellales</taxon>
        <taxon>Sneathiellaceae</taxon>
        <taxon>Oceanibacterium</taxon>
    </lineage>
</organism>
<sequence>MSGRTEPDHAGVIAHPPLLYLGFLAVAFALDRWIWPIDILERLPAGVRYGAGGLLIVAAIAVVAMSARRFRAAGTTVPTNLPTEAIVTGGPYRLSRNPIYIALTTFYLGIAVAGAADWAILLLPLLLLIMNEGVIKREEAYLERKFGAAYLDYKARVRRWL</sequence>
<dbReference type="GO" id="GO:0012505">
    <property type="term" value="C:endomembrane system"/>
    <property type="evidence" value="ECO:0007669"/>
    <property type="project" value="UniProtKB-SubCell"/>
</dbReference>
<evidence type="ECO:0000256" key="1">
    <source>
        <dbReference type="ARBA" id="ARBA00004127"/>
    </source>
</evidence>
<dbReference type="PANTHER" id="PTHR43847">
    <property type="entry name" value="BLL3993 PROTEIN"/>
    <property type="match status" value="1"/>
</dbReference>
<evidence type="ECO:0000256" key="2">
    <source>
        <dbReference type="ARBA" id="ARBA00022692"/>
    </source>
</evidence>
<dbReference type="Pfam" id="PF04191">
    <property type="entry name" value="PEMT"/>
    <property type="match status" value="1"/>
</dbReference>
<dbReference type="PANTHER" id="PTHR43847:SF1">
    <property type="entry name" value="BLL3993 PROTEIN"/>
    <property type="match status" value="1"/>
</dbReference>
<keyword evidence="3 5" id="KW-1133">Transmembrane helix</keyword>
<feature type="transmembrane region" description="Helical" evidence="5">
    <location>
        <begin position="47"/>
        <end position="67"/>
    </location>
</feature>
<name>A0A1Y5U622_9PROT</name>
<feature type="transmembrane region" description="Helical" evidence="5">
    <location>
        <begin position="18"/>
        <end position="35"/>
    </location>
</feature>
<keyword evidence="2 5" id="KW-0812">Transmembrane</keyword>
<evidence type="ECO:0000313" key="7">
    <source>
        <dbReference type="Proteomes" id="UP000193200"/>
    </source>
</evidence>
<accession>A0A1Y5U622</accession>
<dbReference type="InterPro" id="IPR052527">
    <property type="entry name" value="Metal_cation-efflux_comp"/>
</dbReference>
<feature type="transmembrane region" description="Helical" evidence="5">
    <location>
        <begin position="99"/>
        <end position="129"/>
    </location>
</feature>
<gene>
    <name evidence="6" type="ORF">OCH7691_04504</name>
</gene>
<dbReference type="AlphaFoldDB" id="A0A1Y5U622"/>
<keyword evidence="7" id="KW-1185">Reference proteome</keyword>
<evidence type="ECO:0000313" key="6">
    <source>
        <dbReference type="EMBL" id="SLN77685.1"/>
    </source>
</evidence>
<comment type="subcellular location">
    <subcellularLocation>
        <location evidence="1">Endomembrane system</location>
        <topology evidence="1">Multi-pass membrane protein</topology>
    </subcellularLocation>
</comment>
<reference evidence="6 7" key="1">
    <citation type="submission" date="2017-03" db="EMBL/GenBank/DDBJ databases">
        <authorList>
            <person name="Afonso C.L."/>
            <person name="Miller P.J."/>
            <person name="Scott M.A."/>
            <person name="Spackman E."/>
            <person name="Goraichik I."/>
            <person name="Dimitrov K.M."/>
            <person name="Suarez D.L."/>
            <person name="Swayne D.E."/>
        </authorList>
    </citation>
    <scope>NUCLEOTIDE SEQUENCE [LARGE SCALE GENOMIC DNA]</scope>
    <source>
        <strain evidence="6 7">CECT 7691</strain>
    </source>
</reference>
<dbReference type="RefSeq" id="WP_085885837.1">
    <property type="nucleotide sequence ID" value="NZ_FWFR01000009.1"/>
</dbReference>
<proteinExistence type="predicted"/>